<dbReference type="GO" id="GO:0005975">
    <property type="term" value="P:carbohydrate metabolic process"/>
    <property type="evidence" value="ECO:0007669"/>
    <property type="project" value="InterPro"/>
</dbReference>
<evidence type="ECO:0000256" key="1">
    <source>
        <dbReference type="ARBA" id="ARBA00000829"/>
    </source>
</evidence>
<dbReference type="SUPFAM" id="SSF49785">
    <property type="entry name" value="Galactose-binding domain-like"/>
    <property type="match status" value="1"/>
</dbReference>
<comment type="catalytic activity">
    <reaction evidence="1">
        <text>Hydrolysis of terminal, non-reducing beta-D-mannose residues in beta-D-mannosides.</text>
        <dbReference type="EC" id="3.2.1.25"/>
    </reaction>
</comment>
<dbReference type="Gene3D" id="2.60.40.10">
    <property type="entry name" value="Immunoglobulins"/>
    <property type="match status" value="1"/>
</dbReference>
<reference evidence="10" key="2">
    <citation type="journal article" date="2021" name="PeerJ">
        <title>Extensive microbial diversity within the chicken gut microbiome revealed by metagenomics and culture.</title>
        <authorList>
            <person name="Gilroy R."/>
            <person name="Ravi A."/>
            <person name="Getino M."/>
            <person name="Pursley I."/>
            <person name="Horton D.L."/>
            <person name="Alikhan N.F."/>
            <person name="Baker D."/>
            <person name="Gharbi K."/>
            <person name="Hall N."/>
            <person name="Watson M."/>
            <person name="Adriaenssens E.M."/>
            <person name="Foster-Nyarko E."/>
            <person name="Jarju S."/>
            <person name="Secka A."/>
            <person name="Antonio M."/>
            <person name="Oren A."/>
            <person name="Chaudhuri R.R."/>
            <person name="La Ragione R."/>
            <person name="Hildebrand F."/>
            <person name="Pallen M.J."/>
        </authorList>
    </citation>
    <scope>NUCLEOTIDE SEQUENCE</scope>
    <source>
        <strain evidence="10">B1-3475</strain>
    </source>
</reference>
<dbReference type="GO" id="GO:0006516">
    <property type="term" value="P:glycoprotein catabolic process"/>
    <property type="evidence" value="ECO:0007669"/>
    <property type="project" value="TreeGrafter"/>
</dbReference>
<organism evidence="10 11">
    <name type="scientific">Candidatus Cryptobacteroides intestinigallinarum</name>
    <dbReference type="NCBI Taxonomy" id="2840767"/>
    <lineage>
        <taxon>Bacteria</taxon>
        <taxon>Pseudomonadati</taxon>
        <taxon>Bacteroidota</taxon>
        <taxon>Bacteroidia</taxon>
        <taxon>Bacteroidales</taxon>
        <taxon>Candidatus Cryptobacteroides</taxon>
    </lineage>
</organism>
<gene>
    <name evidence="10" type="ORF">IAC08_02405</name>
</gene>
<feature type="domain" description="Glycoside hydrolase family 2 immunoglobulin-like beta-sandwich" evidence="7">
    <location>
        <begin position="183"/>
        <end position="272"/>
    </location>
</feature>
<dbReference type="Gene3D" id="2.60.120.260">
    <property type="entry name" value="Galactose-binding domain-like"/>
    <property type="match status" value="1"/>
</dbReference>
<dbReference type="SUPFAM" id="SSF51445">
    <property type="entry name" value="(Trans)glycosidases"/>
    <property type="match status" value="1"/>
</dbReference>
<keyword evidence="5" id="KW-0378">Hydrolase</keyword>
<evidence type="ECO:0000256" key="2">
    <source>
        <dbReference type="ARBA" id="ARBA00007401"/>
    </source>
</evidence>
<dbReference type="InterPro" id="IPR036156">
    <property type="entry name" value="Beta-gal/glucu_dom_sf"/>
</dbReference>
<dbReference type="InterPro" id="IPR050887">
    <property type="entry name" value="Beta-mannosidase_GH2"/>
</dbReference>
<dbReference type="EC" id="3.2.1.25" evidence="3"/>
<keyword evidence="4" id="KW-0732">Signal</keyword>
<dbReference type="Pfam" id="PF00703">
    <property type="entry name" value="Glyco_hydro_2"/>
    <property type="match status" value="1"/>
</dbReference>
<dbReference type="EMBL" id="JADIMK010000019">
    <property type="protein sequence ID" value="MBO8455241.1"/>
    <property type="molecule type" value="Genomic_DNA"/>
</dbReference>
<feature type="domain" description="Glycoside hydrolase family 2 catalytic" evidence="8">
    <location>
        <begin position="326"/>
        <end position="442"/>
    </location>
</feature>
<dbReference type="PANTHER" id="PTHR43730:SF1">
    <property type="entry name" value="BETA-MANNOSIDASE"/>
    <property type="match status" value="1"/>
</dbReference>
<evidence type="ECO:0000313" key="10">
    <source>
        <dbReference type="EMBL" id="MBO8455241.1"/>
    </source>
</evidence>
<comment type="caution">
    <text evidence="10">The sequence shown here is derived from an EMBL/GenBank/DDBJ whole genome shotgun (WGS) entry which is preliminary data.</text>
</comment>
<dbReference type="InterPro" id="IPR006102">
    <property type="entry name" value="Ig-like_GH2"/>
</dbReference>
<dbReference type="Proteomes" id="UP000823617">
    <property type="component" value="Unassembled WGS sequence"/>
</dbReference>
<evidence type="ECO:0000259" key="8">
    <source>
        <dbReference type="Pfam" id="PF02836"/>
    </source>
</evidence>
<accession>A0A9D9HK04</accession>
<evidence type="ECO:0000313" key="11">
    <source>
        <dbReference type="Proteomes" id="UP000823617"/>
    </source>
</evidence>
<dbReference type="InterPro" id="IPR008979">
    <property type="entry name" value="Galactose-bd-like_sf"/>
</dbReference>
<evidence type="ECO:0000259" key="9">
    <source>
        <dbReference type="Pfam" id="PF22666"/>
    </source>
</evidence>
<feature type="domain" description="Beta-mannosidase-like galactose-binding" evidence="9">
    <location>
        <begin position="23"/>
        <end position="171"/>
    </location>
</feature>
<dbReference type="InterPro" id="IPR013783">
    <property type="entry name" value="Ig-like_fold"/>
</dbReference>
<dbReference type="InterPro" id="IPR006103">
    <property type="entry name" value="Glyco_hydro_2_cat"/>
</dbReference>
<evidence type="ECO:0000256" key="6">
    <source>
        <dbReference type="ARBA" id="ARBA00023295"/>
    </source>
</evidence>
<keyword evidence="6" id="KW-0326">Glycosidase</keyword>
<dbReference type="Pfam" id="PF22666">
    <property type="entry name" value="Glyco_hydro_2_N2"/>
    <property type="match status" value="1"/>
</dbReference>
<dbReference type="InterPro" id="IPR054593">
    <property type="entry name" value="Beta-mannosidase-like_N2"/>
</dbReference>
<dbReference type="PANTHER" id="PTHR43730">
    <property type="entry name" value="BETA-MANNOSIDASE"/>
    <property type="match status" value="1"/>
</dbReference>
<name>A0A9D9HK04_9BACT</name>
<evidence type="ECO:0000256" key="3">
    <source>
        <dbReference type="ARBA" id="ARBA00012754"/>
    </source>
</evidence>
<dbReference type="Gene3D" id="3.20.20.80">
    <property type="entry name" value="Glycosidases"/>
    <property type="match status" value="1"/>
</dbReference>
<dbReference type="SUPFAM" id="SSF49303">
    <property type="entry name" value="beta-Galactosidase/glucuronidase domain"/>
    <property type="match status" value="1"/>
</dbReference>
<dbReference type="AlphaFoldDB" id="A0A9D9HK04"/>
<dbReference type="GO" id="GO:0004567">
    <property type="term" value="F:beta-mannosidase activity"/>
    <property type="evidence" value="ECO:0007669"/>
    <property type="project" value="UniProtKB-EC"/>
</dbReference>
<reference evidence="10" key="1">
    <citation type="submission" date="2020-10" db="EMBL/GenBank/DDBJ databases">
        <authorList>
            <person name="Gilroy R."/>
        </authorList>
    </citation>
    <scope>NUCLEOTIDE SEQUENCE</scope>
    <source>
        <strain evidence="10">B1-3475</strain>
    </source>
</reference>
<evidence type="ECO:0000256" key="4">
    <source>
        <dbReference type="ARBA" id="ARBA00022729"/>
    </source>
</evidence>
<evidence type="ECO:0000259" key="7">
    <source>
        <dbReference type="Pfam" id="PF00703"/>
    </source>
</evidence>
<dbReference type="Pfam" id="PF02836">
    <property type="entry name" value="Glyco_hydro_2_C"/>
    <property type="match status" value="1"/>
</dbReference>
<comment type="similarity">
    <text evidence="2">Belongs to the glycosyl hydrolase 2 family.</text>
</comment>
<protein>
    <recommendedName>
        <fullName evidence="3">beta-mannosidase</fullName>
        <ecNumber evidence="3">3.2.1.25</ecNumber>
    </recommendedName>
</protein>
<proteinExistence type="inferred from homology"/>
<dbReference type="InterPro" id="IPR017853">
    <property type="entry name" value="GH"/>
</dbReference>
<sequence length="762" mass="86209">MIRNREIIPLTWVIGYSGEKDKSPEEFVPAKVPGGAQLDIAASKGYPDYRIGDNFRLFKWMENVFFTYRTDFRKMPEYDGKEVWFVTKGIDYAYEIRLNGRTILKKEGMFSPSEVRITDMLLEENRLEVIIDRIPVREGMPEDRSQASASVKPASSYGWDWHPRLVPSGIWDETGLQIRPKASISDISVTYDLNEDMTVADVHVSAVCNGISEEDMINVSIIDMEGDIVCTGKAPASEGKVGLTVMNPDLWWCHDQGTPYLYEVRTSLVAGSTQKGSDKDYDTGSGYTVESYSRHIGFRRVRLVMNAGAWNKPEGFPKSRSAAPAQIELNGRRIFAKGTNWVSPEIFPGRITDERYRLLLDLVLEANLNIIRCWGGCIVNKDSFFEICDRAGILVWQEFPLACNCYPDDRKYLDILEQEAVAIISRLREHPCISIWCGGNELFNSWSGMTDQSLALRMLNSLCLSLAPDIPFIPTSPLEGMGHGNYLFRWEGKDIFQMMGSSSCTAYCEFGIPSLSPIRVLKGIIPENEFFPPAAGTAWETHHAFGAWDGDHDTWLGENVISFYFGPSKDIEELYERSSLLQCEGYKAIFEEARRQKPHCSMALNWCFNEPWPTAANNSIISYPNICKPAFHEIAKACRPICASARFSKFQWMEGETLDCGLWLLNDSPSHVEALEIDVFISCREDRRHLLHWECPPSGPDENIIGPVIRTVLPEWDGCSIFTIGISVKGHPEMNSEYRLAYRKRPGKTNGTAAMNRTPDTF</sequence>
<evidence type="ECO:0000256" key="5">
    <source>
        <dbReference type="ARBA" id="ARBA00022801"/>
    </source>
</evidence>